<dbReference type="InterPro" id="IPR006674">
    <property type="entry name" value="HD_domain"/>
</dbReference>
<dbReference type="Proteomes" id="UP000500938">
    <property type="component" value="Chromosome"/>
</dbReference>
<keyword evidence="10" id="KW-1185">Reference proteome</keyword>
<dbReference type="Pfam" id="PF13487">
    <property type="entry name" value="HD_5"/>
    <property type="match status" value="1"/>
</dbReference>
<dbReference type="SUPFAM" id="SSF109604">
    <property type="entry name" value="HD-domain/PDEase-like"/>
    <property type="match status" value="1"/>
</dbReference>
<proteinExistence type="predicted"/>
<keyword evidence="3" id="KW-0805">Transcription regulation</keyword>
<evidence type="ECO:0000313" key="9">
    <source>
        <dbReference type="EMBL" id="QJR34442.1"/>
    </source>
</evidence>
<gene>
    <name evidence="9" type="ORF">HKW67_02335</name>
</gene>
<dbReference type="InterPro" id="IPR037522">
    <property type="entry name" value="HD_GYP_dom"/>
</dbReference>
<feature type="domain" description="HD-GYP" evidence="8">
    <location>
        <begin position="154"/>
        <end position="350"/>
    </location>
</feature>
<keyword evidence="2" id="KW-0902">Two-component regulatory system</keyword>
<dbReference type="Gene3D" id="1.10.3210.10">
    <property type="entry name" value="Hypothetical protein af1432"/>
    <property type="match status" value="1"/>
</dbReference>
<evidence type="ECO:0000313" key="10">
    <source>
        <dbReference type="Proteomes" id="UP000500938"/>
    </source>
</evidence>
<dbReference type="RefSeq" id="WP_171223868.1">
    <property type="nucleotide sequence ID" value="NZ_CP053085.1"/>
</dbReference>
<evidence type="ECO:0000256" key="3">
    <source>
        <dbReference type="ARBA" id="ARBA00023015"/>
    </source>
</evidence>
<accession>A0A6M4IN46</accession>
<dbReference type="SUPFAM" id="SSF52172">
    <property type="entry name" value="CheY-like"/>
    <property type="match status" value="1"/>
</dbReference>
<dbReference type="AlphaFoldDB" id="A0A6M4IN46"/>
<sequence length="360" mass="39737">MRFASALAGAARRCLIVDDETSMRAVVRRLMQAEGFECLEASCGAEALEIQAATPSPLVLSDYHMPGMDGAQLLTQIRARWPETAVVMITAVSDVDLAVRCLDAGALDYLTKPFAIEELRARVVQALEKRRLLIENQSYRSELEARVALQARKYEELFLAALQSLAEALEVKDSYTWGHSTRVSRYAMAIARELHVAPALLNELELGSRLHDIGKIGVRESVLNKAGPLTDAEYAHVMEHPVIGWRLLAPLLGDMPHALAVVRSHHERFDGHGTPDTLRGHEIPLEARITAVADSFDAMTSGRPYRDGMHVEDAVIELRRCAGSQFDPTCVAAFERALATGAIPRPDRSVQRQTRMQIVA</sequence>
<dbReference type="PROSITE" id="PS50110">
    <property type="entry name" value="RESPONSE_REGULATORY"/>
    <property type="match status" value="1"/>
</dbReference>
<feature type="modified residue" description="4-aspartylphosphate" evidence="5">
    <location>
        <position position="62"/>
    </location>
</feature>
<dbReference type="GO" id="GO:0000160">
    <property type="term" value="P:phosphorelay signal transduction system"/>
    <property type="evidence" value="ECO:0007669"/>
    <property type="project" value="UniProtKB-KW"/>
</dbReference>
<dbReference type="EMBL" id="CP053085">
    <property type="protein sequence ID" value="QJR34442.1"/>
    <property type="molecule type" value="Genomic_DNA"/>
</dbReference>
<dbReference type="Gene3D" id="3.40.50.2300">
    <property type="match status" value="1"/>
</dbReference>
<evidence type="ECO:0000259" key="7">
    <source>
        <dbReference type="PROSITE" id="PS51831"/>
    </source>
</evidence>
<dbReference type="KEGG" id="ggr:HKW67_02335"/>
<dbReference type="PROSITE" id="PS51831">
    <property type="entry name" value="HD"/>
    <property type="match status" value="1"/>
</dbReference>
<keyword evidence="1 5" id="KW-0597">Phosphoprotein</keyword>
<evidence type="ECO:0000256" key="5">
    <source>
        <dbReference type="PROSITE-ProRule" id="PRU00169"/>
    </source>
</evidence>
<dbReference type="InterPro" id="IPR052020">
    <property type="entry name" value="Cyclic_di-GMP/3'3'-cGAMP_PDE"/>
</dbReference>
<protein>
    <submittedName>
        <fullName evidence="9">Response regulator</fullName>
    </submittedName>
</protein>
<feature type="domain" description="HD" evidence="7">
    <location>
        <begin position="176"/>
        <end position="299"/>
    </location>
</feature>
<feature type="domain" description="Response regulatory" evidence="6">
    <location>
        <begin position="13"/>
        <end position="127"/>
    </location>
</feature>
<dbReference type="PROSITE" id="PS51832">
    <property type="entry name" value="HD_GYP"/>
    <property type="match status" value="1"/>
</dbReference>
<reference evidence="9 10" key="1">
    <citation type="submission" date="2020-05" db="EMBL/GenBank/DDBJ databases">
        <title>Complete genome sequence of Gemmatimonas greenlandica TET16.</title>
        <authorList>
            <person name="Zeng Y."/>
        </authorList>
    </citation>
    <scope>NUCLEOTIDE SEQUENCE [LARGE SCALE GENOMIC DNA]</scope>
    <source>
        <strain evidence="9 10">TET16</strain>
    </source>
</reference>
<dbReference type="InterPro" id="IPR001789">
    <property type="entry name" value="Sig_transdc_resp-reg_receiver"/>
</dbReference>
<dbReference type="PANTHER" id="PTHR45228:SF4">
    <property type="entry name" value="LIPOPROTEIN"/>
    <property type="match status" value="1"/>
</dbReference>
<evidence type="ECO:0000256" key="2">
    <source>
        <dbReference type="ARBA" id="ARBA00023012"/>
    </source>
</evidence>
<organism evidence="9 10">
    <name type="scientific">Gemmatimonas groenlandica</name>
    <dbReference type="NCBI Taxonomy" id="2732249"/>
    <lineage>
        <taxon>Bacteria</taxon>
        <taxon>Pseudomonadati</taxon>
        <taxon>Gemmatimonadota</taxon>
        <taxon>Gemmatimonadia</taxon>
        <taxon>Gemmatimonadales</taxon>
        <taxon>Gemmatimonadaceae</taxon>
        <taxon>Gemmatimonas</taxon>
    </lineage>
</organism>
<evidence type="ECO:0000256" key="1">
    <source>
        <dbReference type="ARBA" id="ARBA00022553"/>
    </source>
</evidence>
<evidence type="ECO:0000256" key="4">
    <source>
        <dbReference type="ARBA" id="ARBA00023163"/>
    </source>
</evidence>
<dbReference type="PANTHER" id="PTHR45228">
    <property type="entry name" value="CYCLIC DI-GMP PHOSPHODIESTERASE TM_0186-RELATED"/>
    <property type="match status" value="1"/>
</dbReference>
<dbReference type="InterPro" id="IPR011006">
    <property type="entry name" value="CheY-like_superfamily"/>
</dbReference>
<keyword evidence="4" id="KW-0804">Transcription</keyword>
<dbReference type="FunFam" id="3.40.50.2300:FF:000018">
    <property type="entry name" value="DNA-binding transcriptional regulator NtrC"/>
    <property type="match status" value="1"/>
</dbReference>
<dbReference type="SMART" id="SM00448">
    <property type="entry name" value="REC"/>
    <property type="match status" value="1"/>
</dbReference>
<evidence type="ECO:0000259" key="8">
    <source>
        <dbReference type="PROSITE" id="PS51832"/>
    </source>
</evidence>
<dbReference type="Pfam" id="PF00072">
    <property type="entry name" value="Response_reg"/>
    <property type="match status" value="1"/>
</dbReference>
<evidence type="ECO:0000259" key="6">
    <source>
        <dbReference type="PROSITE" id="PS50110"/>
    </source>
</evidence>
<name>A0A6M4IN46_9BACT</name>
<dbReference type="SMART" id="SM00471">
    <property type="entry name" value="HDc"/>
    <property type="match status" value="1"/>
</dbReference>
<dbReference type="InterPro" id="IPR003607">
    <property type="entry name" value="HD/PDEase_dom"/>
</dbReference>
<dbReference type="CDD" id="cd00077">
    <property type="entry name" value="HDc"/>
    <property type="match status" value="1"/>
</dbReference>